<keyword evidence="6" id="KW-0238">DNA-binding</keyword>
<dbReference type="PROSITE" id="PS51198">
    <property type="entry name" value="UVRD_HELICASE_ATP_BIND"/>
    <property type="match status" value="1"/>
</dbReference>
<evidence type="ECO:0000256" key="5">
    <source>
        <dbReference type="ARBA" id="ARBA00022840"/>
    </source>
</evidence>
<dbReference type="InterPro" id="IPR014017">
    <property type="entry name" value="DNA_helicase_UvrD-like_C"/>
</dbReference>
<gene>
    <name evidence="14" type="ORF">SAMN04488122_4390</name>
</gene>
<evidence type="ECO:0000256" key="3">
    <source>
        <dbReference type="ARBA" id="ARBA00022801"/>
    </source>
</evidence>
<dbReference type="SUPFAM" id="SSF52540">
    <property type="entry name" value="P-loop containing nucleoside triphosphate hydrolases"/>
    <property type="match status" value="1"/>
</dbReference>
<evidence type="ECO:0000256" key="9">
    <source>
        <dbReference type="ARBA" id="ARBA00034808"/>
    </source>
</evidence>
<dbReference type="GO" id="GO:0003677">
    <property type="term" value="F:DNA binding"/>
    <property type="evidence" value="ECO:0007669"/>
    <property type="project" value="UniProtKB-KW"/>
</dbReference>
<accession>A0A1I0S7A4</accession>
<dbReference type="STRING" id="29529.SAMN04488122_4390"/>
<dbReference type="Gene3D" id="1.10.10.160">
    <property type="match status" value="1"/>
</dbReference>
<evidence type="ECO:0000256" key="8">
    <source>
        <dbReference type="ARBA" id="ARBA00034617"/>
    </source>
</evidence>
<dbReference type="PANTHER" id="PTHR11070:SF2">
    <property type="entry name" value="ATP-DEPENDENT DNA HELICASE SRS2"/>
    <property type="match status" value="1"/>
</dbReference>
<sequence>MRLWDKDVLNSEQEDAIFCPGNVLLVACPGSGKTRALTYKIAYELDRLNSSTRSVIAITYTNAAAEEIKERIELIGVDTNRLWIGTIHSFCLEWILRPYHHLLEDFKFGFKIASPHDYEDLMDEICRPYQNPQIRAGQCGYYYTSTNMVISDSSITRRPKIERILRSYHARLIEERTMDFEMILYYSHLIIVSFPAVAKILTLIFAHILVDEYQDTKEIQYSILTKIISAGHGRTLAFIVGDPNQSIYQSMGGYSMSIEELIQRSGAHFTAKFLTGNYRSSSEIIEYFDHYKTTDNVIEPRGVHHSYESKITYNSTVELNDLVEEITRLITVNVNVLNIFPEEICVIGPRWIPLALLTRALMVRMPEFNFNGPGMAPFARDYDNFFFKLCRIALTEPSPDLYVRRLKWAGEIIDELTNLGFNCSKITAKMLLKTVNQITIEENNGIEYLRLFFDSFLNHFDIHKPSSAQLTAHYEAFFRASERRIQSLLREGQDYIITIENFRRVFRQRDGITVSTIHGVKGAEFDTVIVFALLEDYVPHFSDGDRDGSAKKTLYVACSRAKRNLHLISERGRPRAAWLGGHYEPTTVLHNHDFDYDVF</sequence>
<evidence type="ECO:0000256" key="6">
    <source>
        <dbReference type="ARBA" id="ARBA00023125"/>
    </source>
</evidence>
<proteinExistence type="inferred from homology"/>
<dbReference type="Pfam" id="PF13361">
    <property type="entry name" value="UvrD_C"/>
    <property type="match status" value="1"/>
</dbReference>
<evidence type="ECO:0000256" key="7">
    <source>
        <dbReference type="ARBA" id="ARBA00023235"/>
    </source>
</evidence>
<feature type="binding site" evidence="12">
    <location>
        <begin position="27"/>
        <end position="34"/>
    </location>
    <ligand>
        <name>ATP</name>
        <dbReference type="ChEBI" id="CHEBI:30616"/>
    </ligand>
</feature>
<dbReference type="GO" id="GO:0005524">
    <property type="term" value="F:ATP binding"/>
    <property type="evidence" value="ECO:0007669"/>
    <property type="project" value="UniProtKB-UniRule"/>
</dbReference>
<evidence type="ECO:0000256" key="4">
    <source>
        <dbReference type="ARBA" id="ARBA00022806"/>
    </source>
</evidence>
<dbReference type="Pfam" id="PF00580">
    <property type="entry name" value="UvrD-helicase"/>
    <property type="match status" value="1"/>
</dbReference>
<comment type="similarity">
    <text evidence="1">Belongs to the helicase family. UvrD subfamily.</text>
</comment>
<dbReference type="PANTHER" id="PTHR11070">
    <property type="entry name" value="UVRD / RECB / PCRA DNA HELICASE FAMILY MEMBER"/>
    <property type="match status" value="1"/>
</dbReference>
<organism evidence="14 15">
    <name type="scientific">Chitinophaga arvensicola</name>
    <dbReference type="NCBI Taxonomy" id="29529"/>
    <lineage>
        <taxon>Bacteria</taxon>
        <taxon>Pseudomonadati</taxon>
        <taxon>Bacteroidota</taxon>
        <taxon>Chitinophagia</taxon>
        <taxon>Chitinophagales</taxon>
        <taxon>Chitinophagaceae</taxon>
        <taxon>Chitinophaga</taxon>
    </lineage>
</organism>
<dbReference type="PROSITE" id="PS51257">
    <property type="entry name" value="PROKAR_LIPOPROTEIN"/>
    <property type="match status" value="1"/>
</dbReference>
<dbReference type="GO" id="GO:0000725">
    <property type="term" value="P:recombinational repair"/>
    <property type="evidence" value="ECO:0007669"/>
    <property type="project" value="TreeGrafter"/>
</dbReference>
<keyword evidence="4 12" id="KW-0347">Helicase</keyword>
<evidence type="ECO:0000256" key="10">
    <source>
        <dbReference type="ARBA" id="ARBA00034923"/>
    </source>
</evidence>
<dbReference type="OrthoDB" id="9810135at2"/>
<evidence type="ECO:0000256" key="12">
    <source>
        <dbReference type="PROSITE-ProRule" id="PRU00560"/>
    </source>
</evidence>
<dbReference type="InterPro" id="IPR027417">
    <property type="entry name" value="P-loop_NTPase"/>
</dbReference>
<evidence type="ECO:0000313" key="14">
    <source>
        <dbReference type="EMBL" id="SEW51627.1"/>
    </source>
</evidence>
<dbReference type="GO" id="GO:0016887">
    <property type="term" value="F:ATP hydrolysis activity"/>
    <property type="evidence" value="ECO:0007669"/>
    <property type="project" value="RHEA"/>
</dbReference>
<name>A0A1I0S7A4_9BACT</name>
<dbReference type="EC" id="5.6.2.4" evidence="9"/>
<dbReference type="InterPro" id="IPR013986">
    <property type="entry name" value="DExx_box_DNA_helicase_dom_sf"/>
</dbReference>
<feature type="domain" description="UvrD-like helicase ATP-binding" evidence="13">
    <location>
        <begin position="6"/>
        <end position="281"/>
    </location>
</feature>
<keyword evidence="5 12" id="KW-0067">ATP-binding</keyword>
<keyword evidence="2 12" id="KW-0547">Nucleotide-binding</keyword>
<keyword evidence="15" id="KW-1185">Reference proteome</keyword>
<dbReference type="InterPro" id="IPR000212">
    <property type="entry name" value="DNA_helicase_UvrD/REP"/>
</dbReference>
<dbReference type="InterPro" id="IPR014016">
    <property type="entry name" value="UvrD-like_ATP-bd"/>
</dbReference>
<protein>
    <recommendedName>
        <fullName evidence="9">DNA 3'-5' helicase</fullName>
        <ecNumber evidence="9">5.6.2.4</ecNumber>
    </recommendedName>
    <alternativeName>
        <fullName evidence="10">DNA 3'-5' helicase II</fullName>
    </alternativeName>
</protein>
<keyword evidence="3 12" id="KW-0378">Hydrolase</keyword>
<dbReference type="Gene3D" id="3.40.50.300">
    <property type="entry name" value="P-loop containing nucleotide triphosphate hydrolases"/>
    <property type="match status" value="2"/>
</dbReference>
<dbReference type="EMBL" id="FOJG01000002">
    <property type="protein sequence ID" value="SEW51627.1"/>
    <property type="molecule type" value="Genomic_DNA"/>
</dbReference>
<dbReference type="RefSeq" id="WP_089898053.1">
    <property type="nucleotide sequence ID" value="NZ_FOJG01000002.1"/>
</dbReference>
<comment type="catalytic activity">
    <reaction evidence="8">
        <text>Couples ATP hydrolysis with the unwinding of duplex DNA by translocating in the 3'-5' direction.</text>
        <dbReference type="EC" id="5.6.2.4"/>
    </reaction>
</comment>
<dbReference type="CDD" id="cd17932">
    <property type="entry name" value="DEXQc_UvrD"/>
    <property type="match status" value="1"/>
</dbReference>
<evidence type="ECO:0000313" key="15">
    <source>
        <dbReference type="Proteomes" id="UP000199310"/>
    </source>
</evidence>
<dbReference type="Proteomes" id="UP000199310">
    <property type="component" value="Unassembled WGS sequence"/>
</dbReference>
<dbReference type="GO" id="GO:0043138">
    <property type="term" value="F:3'-5' DNA helicase activity"/>
    <property type="evidence" value="ECO:0007669"/>
    <property type="project" value="UniProtKB-EC"/>
</dbReference>
<evidence type="ECO:0000256" key="1">
    <source>
        <dbReference type="ARBA" id="ARBA00009922"/>
    </source>
</evidence>
<evidence type="ECO:0000256" key="2">
    <source>
        <dbReference type="ARBA" id="ARBA00022741"/>
    </source>
</evidence>
<dbReference type="AlphaFoldDB" id="A0A1I0S7A4"/>
<keyword evidence="7" id="KW-0413">Isomerase</keyword>
<comment type="catalytic activity">
    <reaction evidence="11">
        <text>ATP + H2O = ADP + phosphate + H(+)</text>
        <dbReference type="Rhea" id="RHEA:13065"/>
        <dbReference type="ChEBI" id="CHEBI:15377"/>
        <dbReference type="ChEBI" id="CHEBI:15378"/>
        <dbReference type="ChEBI" id="CHEBI:30616"/>
        <dbReference type="ChEBI" id="CHEBI:43474"/>
        <dbReference type="ChEBI" id="CHEBI:456216"/>
        <dbReference type="EC" id="5.6.2.4"/>
    </reaction>
</comment>
<evidence type="ECO:0000256" key="11">
    <source>
        <dbReference type="ARBA" id="ARBA00048988"/>
    </source>
</evidence>
<reference evidence="15" key="1">
    <citation type="submission" date="2016-10" db="EMBL/GenBank/DDBJ databases">
        <authorList>
            <person name="Varghese N."/>
            <person name="Submissions S."/>
        </authorList>
    </citation>
    <scope>NUCLEOTIDE SEQUENCE [LARGE SCALE GENOMIC DNA]</scope>
    <source>
        <strain evidence="15">DSM 3695</strain>
    </source>
</reference>
<evidence type="ECO:0000259" key="13">
    <source>
        <dbReference type="PROSITE" id="PS51198"/>
    </source>
</evidence>